<keyword evidence="2" id="KW-1133">Transmembrane helix</keyword>
<evidence type="ECO:0000256" key="1">
    <source>
        <dbReference type="SAM" id="MobiDB-lite"/>
    </source>
</evidence>
<proteinExistence type="predicted"/>
<feature type="compositionally biased region" description="Polar residues" evidence="1">
    <location>
        <begin position="51"/>
        <end position="68"/>
    </location>
</feature>
<organism evidence="3 6">
    <name type="scientific">Arthrobacter bambusae</name>
    <dbReference type="NCBI Taxonomy" id="1338426"/>
    <lineage>
        <taxon>Bacteria</taxon>
        <taxon>Bacillati</taxon>
        <taxon>Actinomycetota</taxon>
        <taxon>Actinomycetes</taxon>
        <taxon>Micrococcales</taxon>
        <taxon>Micrococcaceae</taxon>
        <taxon>Arthrobacter</taxon>
    </lineage>
</organism>
<evidence type="ECO:0000313" key="6">
    <source>
        <dbReference type="Proteomes" id="UP001242995"/>
    </source>
</evidence>
<sequence>MGVGHWGWAMSWFRRTGRRQWFAAGLVALLMIGGIFLLWPADGRVEEAMPKTSSTALATAGPSGTSSAPREPSAVPGEADMPAVATRDGLPPTRDYRALAVAVAKGIYTWDSRSSSYSDVYARIRSWWELLPDGSNPLSVLVREFEGTGVTAGSFATLADQSARRSGTAESLRCDLELAKVEEYPAPWEGLHVCTVTVQVVDESSNSRNSYAAPVTVMVNCPPAITAPAESCAMVGFYATAERIVY</sequence>
<evidence type="ECO:0000313" key="5">
    <source>
        <dbReference type="Proteomes" id="UP001230951"/>
    </source>
</evidence>
<evidence type="ECO:0000313" key="3">
    <source>
        <dbReference type="EMBL" id="MDP9906075.1"/>
    </source>
</evidence>
<feature type="transmembrane region" description="Helical" evidence="2">
    <location>
        <begin position="21"/>
        <end position="41"/>
    </location>
</feature>
<keyword evidence="2" id="KW-0812">Transmembrane</keyword>
<dbReference type="Proteomes" id="UP001242995">
    <property type="component" value="Unassembled WGS sequence"/>
</dbReference>
<keyword evidence="5" id="KW-1185">Reference proteome</keyword>
<gene>
    <name evidence="3" type="ORF">J2S90_003046</name>
    <name evidence="4" type="ORF">J2S93_003317</name>
</gene>
<evidence type="ECO:0000256" key="2">
    <source>
        <dbReference type="SAM" id="Phobius"/>
    </source>
</evidence>
<reference evidence="3 5" key="1">
    <citation type="submission" date="2023-07" db="EMBL/GenBank/DDBJ databases">
        <title>Sorghum-associated microbial communities from plants grown in Nebraska, USA.</title>
        <authorList>
            <person name="Schachtman D."/>
        </authorList>
    </citation>
    <scope>NUCLEOTIDE SEQUENCE</scope>
    <source>
        <strain evidence="3">DS1006</strain>
        <strain evidence="4 5">DS1016</strain>
    </source>
</reference>
<keyword evidence="2" id="KW-0472">Membrane</keyword>
<accession>A0AAW8DI28</accession>
<comment type="caution">
    <text evidence="3">The sequence shown here is derived from an EMBL/GenBank/DDBJ whole genome shotgun (WGS) entry which is preliminary data.</text>
</comment>
<evidence type="ECO:0000313" key="4">
    <source>
        <dbReference type="EMBL" id="MDQ0181878.1"/>
    </source>
</evidence>
<dbReference type="Proteomes" id="UP001230951">
    <property type="component" value="Unassembled WGS sequence"/>
</dbReference>
<dbReference type="EMBL" id="JAUSRG010000009">
    <property type="protein sequence ID" value="MDP9906075.1"/>
    <property type="molecule type" value="Genomic_DNA"/>
</dbReference>
<dbReference type="EMBL" id="JAUSTF010000008">
    <property type="protein sequence ID" value="MDQ0181878.1"/>
    <property type="molecule type" value="Genomic_DNA"/>
</dbReference>
<protein>
    <submittedName>
        <fullName evidence="3">Uncharacterized protein</fullName>
    </submittedName>
</protein>
<name>A0AAW8DI28_9MICC</name>
<dbReference type="AlphaFoldDB" id="A0AAW8DI28"/>
<feature type="region of interest" description="Disordered" evidence="1">
    <location>
        <begin position="50"/>
        <end position="82"/>
    </location>
</feature>